<dbReference type="EMBL" id="PFBZ01000185">
    <property type="protein sequence ID" value="PIT86236.1"/>
    <property type="molecule type" value="Genomic_DNA"/>
</dbReference>
<accession>A0A2M6W0B4</accession>
<reference evidence="6" key="1">
    <citation type="submission" date="2017-09" db="EMBL/GenBank/DDBJ databases">
        <title>Depth-based differentiation of microbial function through sediment-hosted aquifers and enrichment of novel symbionts in the deep terrestrial subsurface.</title>
        <authorList>
            <person name="Probst A.J."/>
            <person name="Ladd B."/>
            <person name="Jarett J.K."/>
            <person name="Geller-Mcgrath D.E."/>
            <person name="Sieber C.M.K."/>
            <person name="Emerson J.B."/>
            <person name="Anantharaman K."/>
            <person name="Thomas B.C."/>
            <person name="Malmstrom R."/>
            <person name="Stieglmeier M."/>
            <person name="Klingl A."/>
            <person name="Woyke T."/>
            <person name="Ryan C.M."/>
            <person name="Banfield J.F."/>
        </authorList>
    </citation>
    <scope>NUCLEOTIDE SEQUENCE [LARGE SCALE GENOMIC DNA]</scope>
</reference>
<dbReference type="InterPro" id="IPR050219">
    <property type="entry name" value="DnaG_primase"/>
</dbReference>
<dbReference type="GO" id="GO:0005737">
    <property type="term" value="C:cytoplasm"/>
    <property type="evidence" value="ECO:0007669"/>
    <property type="project" value="TreeGrafter"/>
</dbReference>
<proteinExistence type="predicted"/>
<dbReference type="Gene3D" id="3.90.580.10">
    <property type="entry name" value="Zinc finger, CHC2-type domain"/>
    <property type="match status" value="1"/>
</dbReference>
<dbReference type="PANTHER" id="PTHR30313:SF2">
    <property type="entry name" value="DNA PRIMASE"/>
    <property type="match status" value="1"/>
</dbReference>
<feature type="non-terminal residue" evidence="5">
    <location>
        <position position="64"/>
    </location>
</feature>
<evidence type="ECO:0000256" key="3">
    <source>
        <dbReference type="ARBA" id="ARBA00022833"/>
    </source>
</evidence>
<gene>
    <name evidence="5" type="ORF">COU33_04310</name>
</gene>
<keyword evidence="3" id="KW-0862">Zinc</keyword>
<dbReference type="Pfam" id="PF01807">
    <property type="entry name" value="Zn_ribbon_DnaG"/>
    <property type="match status" value="1"/>
</dbReference>
<keyword evidence="2" id="KW-0863">Zinc-finger</keyword>
<evidence type="ECO:0000256" key="2">
    <source>
        <dbReference type="ARBA" id="ARBA00022771"/>
    </source>
</evidence>
<dbReference type="SMART" id="SM00400">
    <property type="entry name" value="ZnF_CHCC"/>
    <property type="match status" value="1"/>
</dbReference>
<dbReference type="AlphaFoldDB" id="A0A2M6W0B4"/>
<evidence type="ECO:0000256" key="1">
    <source>
        <dbReference type="ARBA" id="ARBA00022723"/>
    </source>
</evidence>
<dbReference type="GO" id="GO:0003677">
    <property type="term" value="F:DNA binding"/>
    <property type="evidence" value="ECO:0007669"/>
    <property type="project" value="InterPro"/>
</dbReference>
<dbReference type="InterPro" id="IPR002694">
    <property type="entry name" value="Znf_CHC2"/>
</dbReference>
<keyword evidence="1" id="KW-0479">Metal-binding</keyword>
<comment type="caution">
    <text evidence="5">The sequence shown here is derived from an EMBL/GenBank/DDBJ whole genome shotgun (WGS) entry which is preliminary data.</text>
</comment>
<dbReference type="GO" id="GO:0008270">
    <property type="term" value="F:zinc ion binding"/>
    <property type="evidence" value="ECO:0007669"/>
    <property type="project" value="UniProtKB-KW"/>
</dbReference>
<feature type="domain" description="Zinc finger CHC2-type" evidence="4">
    <location>
        <begin position="30"/>
        <end position="64"/>
    </location>
</feature>
<dbReference type="InterPro" id="IPR036977">
    <property type="entry name" value="DNA_primase_Znf_CHC2"/>
</dbReference>
<name>A0A2M6W0B4_9BACT</name>
<dbReference type="SUPFAM" id="SSF57783">
    <property type="entry name" value="Zinc beta-ribbon"/>
    <property type="match status" value="1"/>
</dbReference>
<dbReference type="GO" id="GO:0006269">
    <property type="term" value="P:DNA replication, synthesis of primer"/>
    <property type="evidence" value="ECO:0007669"/>
    <property type="project" value="TreeGrafter"/>
</dbReference>
<dbReference type="PANTHER" id="PTHR30313">
    <property type="entry name" value="DNA PRIMASE"/>
    <property type="match status" value="1"/>
</dbReference>
<dbReference type="GO" id="GO:0003899">
    <property type="term" value="F:DNA-directed RNA polymerase activity"/>
    <property type="evidence" value="ECO:0007669"/>
    <property type="project" value="InterPro"/>
</dbReference>
<dbReference type="Proteomes" id="UP000229362">
    <property type="component" value="Unassembled WGS sequence"/>
</dbReference>
<protein>
    <submittedName>
        <fullName evidence="5">DNA primase</fullName>
    </submittedName>
</protein>
<evidence type="ECO:0000313" key="5">
    <source>
        <dbReference type="EMBL" id="PIT86236.1"/>
    </source>
</evidence>
<organism evidence="5 6">
    <name type="scientific">Candidatus Magasanikbacteria bacterium CG10_big_fil_rev_8_21_14_0_10_43_6</name>
    <dbReference type="NCBI Taxonomy" id="1974650"/>
    <lineage>
        <taxon>Bacteria</taxon>
        <taxon>Candidatus Magasanikiibacteriota</taxon>
    </lineage>
</organism>
<evidence type="ECO:0000313" key="6">
    <source>
        <dbReference type="Proteomes" id="UP000229362"/>
    </source>
</evidence>
<sequence>MTDTQIIKEKIDIVDFIGEYIQLKPAGINHKGLCPFHGEKTPSFMVNRDRQSWHCFGCAKGGDI</sequence>
<evidence type="ECO:0000259" key="4">
    <source>
        <dbReference type="SMART" id="SM00400"/>
    </source>
</evidence>